<evidence type="ECO:0000313" key="3">
    <source>
        <dbReference type="Proteomes" id="UP001175211"/>
    </source>
</evidence>
<protein>
    <submittedName>
        <fullName evidence="2">Uncharacterized protein</fullName>
    </submittedName>
</protein>
<comment type="caution">
    <text evidence="2">The sequence shown here is derived from an EMBL/GenBank/DDBJ whole genome shotgun (WGS) entry which is preliminary data.</text>
</comment>
<feature type="transmembrane region" description="Helical" evidence="1">
    <location>
        <begin position="30"/>
        <end position="49"/>
    </location>
</feature>
<keyword evidence="1" id="KW-1133">Transmembrane helix</keyword>
<keyword evidence="3" id="KW-1185">Reference proteome</keyword>
<keyword evidence="1" id="KW-0472">Membrane</keyword>
<sequence length="87" mass="9902">ILITYRLTTSSREKGSSEDVRLLYHRTVELFVESAILYFVSLICVMFIARTERTHYYLEPVAEITGAVAPILLLGCILMGFSHPYDS</sequence>
<dbReference type="GeneID" id="85358526"/>
<dbReference type="EMBL" id="JAUEPS010000190">
    <property type="protein sequence ID" value="KAK0434385.1"/>
    <property type="molecule type" value="Genomic_DNA"/>
</dbReference>
<proteinExistence type="predicted"/>
<dbReference type="AlphaFoldDB" id="A0AA39J2Q0"/>
<keyword evidence="1" id="KW-0812">Transmembrane</keyword>
<accession>A0AA39J2Q0</accession>
<organism evidence="2 3">
    <name type="scientific">Armillaria tabescens</name>
    <name type="common">Ringless honey mushroom</name>
    <name type="synonym">Agaricus tabescens</name>
    <dbReference type="NCBI Taxonomy" id="1929756"/>
    <lineage>
        <taxon>Eukaryota</taxon>
        <taxon>Fungi</taxon>
        <taxon>Dikarya</taxon>
        <taxon>Basidiomycota</taxon>
        <taxon>Agaricomycotina</taxon>
        <taxon>Agaricomycetes</taxon>
        <taxon>Agaricomycetidae</taxon>
        <taxon>Agaricales</taxon>
        <taxon>Marasmiineae</taxon>
        <taxon>Physalacriaceae</taxon>
        <taxon>Desarmillaria</taxon>
    </lineage>
</organism>
<dbReference type="Proteomes" id="UP001175211">
    <property type="component" value="Unassembled WGS sequence"/>
</dbReference>
<dbReference type="RefSeq" id="XP_060321714.1">
    <property type="nucleotide sequence ID" value="XM_060474978.1"/>
</dbReference>
<evidence type="ECO:0000313" key="2">
    <source>
        <dbReference type="EMBL" id="KAK0434385.1"/>
    </source>
</evidence>
<evidence type="ECO:0000256" key="1">
    <source>
        <dbReference type="SAM" id="Phobius"/>
    </source>
</evidence>
<name>A0AA39J2Q0_ARMTA</name>
<feature type="non-terminal residue" evidence="2">
    <location>
        <position position="87"/>
    </location>
</feature>
<feature type="transmembrane region" description="Helical" evidence="1">
    <location>
        <begin position="61"/>
        <end position="81"/>
    </location>
</feature>
<gene>
    <name evidence="2" type="ORF">EV420DRAFT_1597170</name>
</gene>
<reference evidence="2" key="1">
    <citation type="submission" date="2023-06" db="EMBL/GenBank/DDBJ databases">
        <authorList>
            <consortium name="Lawrence Berkeley National Laboratory"/>
            <person name="Ahrendt S."/>
            <person name="Sahu N."/>
            <person name="Indic B."/>
            <person name="Wong-Bajracharya J."/>
            <person name="Merenyi Z."/>
            <person name="Ke H.-M."/>
            <person name="Monk M."/>
            <person name="Kocsube S."/>
            <person name="Drula E."/>
            <person name="Lipzen A."/>
            <person name="Balint B."/>
            <person name="Henrissat B."/>
            <person name="Andreopoulos B."/>
            <person name="Martin F.M."/>
            <person name="Harder C.B."/>
            <person name="Rigling D."/>
            <person name="Ford K.L."/>
            <person name="Foster G.D."/>
            <person name="Pangilinan J."/>
            <person name="Papanicolaou A."/>
            <person name="Barry K."/>
            <person name="LaButti K."/>
            <person name="Viragh M."/>
            <person name="Koriabine M."/>
            <person name="Yan M."/>
            <person name="Riley R."/>
            <person name="Champramary S."/>
            <person name="Plett K.L."/>
            <person name="Tsai I.J."/>
            <person name="Slot J."/>
            <person name="Sipos G."/>
            <person name="Plett J."/>
            <person name="Nagy L.G."/>
            <person name="Grigoriev I.V."/>
        </authorList>
    </citation>
    <scope>NUCLEOTIDE SEQUENCE</scope>
    <source>
        <strain evidence="2">CCBAS 213</strain>
    </source>
</reference>